<sequence>MDWQSVFPSHTLITNAKNHSIVESFGESPSDYQQLSQQNILSTDIRGYIQLSGPDSAKFLQGQVSCDMNLMKRGQTINGAHLTPKGRVIFLFSAHQNQDDNILLETHHSVVELAIASFKKYSVFFKTEITDVSDQFDSLMISGPNSHELIRQITACHIKQCGSSLFLLTVGTDSTIQQLDSSSADLTPAGQGYSDLMRLRSGNADVTIDTSDEFIVQMINLDAQNYINFKKGCYTGQEIVARAHYRGTVKRRMHLIRLDTPITPPVGASLMDRNGKVIGTIAAVAQASESAVEVLAVLPDKYLDTLEVTFDQTGFLRATHLPLPYEILEP</sequence>
<reference evidence="3 4" key="1">
    <citation type="submission" date="2015-10" db="EMBL/GenBank/DDBJ databases">
        <title>Metagenome-Assembled Genomes uncover a global brackish microbiome.</title>
        <authorList>
            <person name="Hugerth L.W."/>
            <person name="Larsson J."/>
            <person name="Alneberg J."/>
            <person name="Lindh M.V."/>
            <person name="Legrand C."/>
            <person name="Pinhassi J."/>
            <person name="Andersson A.F."/>
        </authorList>
    </citation>
    <scope>NUCLEOTIDE SEQUENCE [LARGE SCALE GENOMIC DNA]</scope>
    <source>
        <strain evidence="3">BACL26 MAG-121220-bin70</strain>
    </source>
</reference>
<protein>
    <recommendedName>
        <fullName evidence="2">GCVT N-terminal domain-containing protein</fullName>
    </recommendedName>
</protein>
<dbReference type="InterPro" id="IPR029043">
    <property type="entry name" value="GcvT/YgfZ_C"/>
</dbReference>
<organism evidence="3 4">
    <name type="scientific">SAR92 bacterium BACL26 MAG-121220-bin70</name>
    <dbReference type="NCBI Taxonomy" id="1655626"/>
    <lineage>
        <taxon>Bacteria</taxon>
        <taxon>Pseudomonadati</taxon>
        <taxon>Pseudomonadota</taxon>
        <taxon>Gammaproteobacteria</taxon>
        <taxon>Cellvibrionales</taxon>
        <taxon>Porticoccaceae</taxon>
        <taxon>SAR92 clade</taxon>
    </lineage>
</organism>
<dbReference type="SUPFAM" id="SSF103025">
    <property type="entry name" value="Folate-binding domain"/>
    <property type="match status" value="1"/>
</dbReference>
<dbReference type="InterPro" id="IPR045179">
    <property type="entry name" value="YgfZ/GcvT"/>
</dbReference>
<dbReference type="PANTHER" id="PTHR22602">
    <property type="entry name" value="TRANSFERASE CAF17, MITOCHONDRIAL-RELATED"/>
    <property type="match status" value="1"/>
</dbReference>
<evidence type="ECO:0000313" key="4">
    <source>
        <dbReference type="Proteomes" id="UP000051213"/>
    </source>
</evidence>
<dbReference type="SUPFAM" id="SSF101790">
    <property type="entry name" value="Aminomethyltransferase beta-barrel domain"/>
    <property type="match status" value="1"/>
</dbReference>
<dbReference type="Proteomes" id="UP000051213">
    <property type="component" value="Unassembled WGS sequence"/>
</dbReference>
<dbReference type="PANTHER" id="PTHR22602:SF0">
    <property type="entry name" value="TRANSFERASE CAF17, MITOCHONDRIAL-RELATED"/>
    <property type="match status" value="1"/>
</dbReference>
<comment type="caution">
    <text evidence="3">The sequence shown here is derived from an EMBL/GenBank/DDBJ whole genome shotgun (WGS) entry which is preliminary data.</text>
</comment>
<dbReference type="InterPro" id="IPR006222">
    <property type="entry name" value="GCVT_N"/>
</dbReference>
<name>A0A0R2TYQ3_9GAMM</name>
<dbReference type="Gene3D" id="2.40.30.160">
    <property type="match status" value="1"/>
</dbReference>
<dbReference type="Gene3D" id="3.30.1360.120">
    <property type="entry name" value="Probable tRNA modification gtpase trme, domain 1"/>
    <property type="match status" value="1"/>
</dbReference>
<dbReference type="PIRSF" id="PIRSF006487">
    <property type="entry name" value="GcvT"/>
    <property type="match status" value="1"/>
</dbReference>
<dbReference type="EMBL" id="LICA01000355">
    <property type="protein sequence ID" value="KRO92236.1"/>
    <property type="molecule type" value="Genomic_DNA"/>
</dbReference>
<evidence type="ECO:0000259" key="2">
    <source>
        <dbReference type="Pfam" id="PF01571"/>
    </source>
</evidence>
<dbReference type="AlphaFoldDB" id="A0A0R2TYQ3"/>
<gene>
    <name evidence="3" type="ORF">ABS24_07300</name>
</gene>
<feature type="domain" description="GCVT N-terminal" evidence="2">
    <location>
        <begin position="47"/>
        <end position="155"/>
    </location>
</feature>
<evidence type="ECO:0000256" key="1">
    <source>
        <dbReference type="ARBA" id="ARBA00022946"/>
    </source>
</evidence>
<dbReference type="Pfam" id="PF01571">
    <property type="entry name" value="GCV_T"/>
    <property type="match status" value="1"/>
</dbReference>
<dbReference type="InterPro" id="IPR017703">
    <property type="entry name" value="YgfZ/GCV_T_CS"/>
</dbReference>
<accession>A0A0R2TYQ3</accession>
<evidence type="ECO:0000313" key="3">
    <source>
        <dbReference type="EMBL" id="KRO92236.1"/>
    </source>
</evidence>
<dbReference type="GO" id="GO:0016226">
    <property type="term" value="P:iron-sulfur cluster assembly"/>
    <property type="evidence" value="ECO:0007669"/>
    <property type="project" value="TreeGrafter"/>
</dbReference>
<dbReference type="InterPro" id="IPR027266">
    <property type="entry name" value="TrmE/GcvT-like"/>
</dbReference>
<proteinExistence type="predicted"/>
<keyword evidence="1" id="KW-0809">Transit peptide</keyword>
<dbReference type="NCBIfam" id="TIGR03317">
    <property type="entry name" value="ygfZ_signature"/>
    <property type="match status" value="1"/>
</dbReference>